<dbReference type="InterPro" id="IPR031610">
    <property type="entry name" value="TIC110"/>
</dbReference>
<evidence type="ECO:0000313" key="2">
    <source>
        <dbReference type="EMBL" id="RZB80729.1"/>
    </source>
</evidence>
<name>A0A445I3V5_GLYSO</name>
<comment type="caution">
    <text evidence="2">The sequence shown here is derived from an EMBL/GenBank/DDBJ whole genome shotgun (WGS) entry which is preliminary data.</text>
</comment>
<reference evidence="2 3" key="1">
    <citation type="submission" date="2018-09" db="EMBL/GenBank/DDBJ databases">
        <title>A high-quality reference genome of wild soybean provides a powerful tool to mine soybean genomes.</title>
        <authorList>
            <person name="Xie M."/>
            <person name="Chung C.Y.L."/>
            <person name="Li M.-W."/>
            <person name="Wong F.-L."/>
            <person name="Chan T.-F."/>
            <person name="Lam H.-M."/>
        </authorList>
    </citation>
    <scope>NUCLEOTIDE SEQUENCE [LARGE SCALE GENOMIC DNA]</scope>
    <source>
        <strain evidence="3">cv. W05</strain>
        <tissue evidence="2">Hypocotyl of etiolated seedlings</tissue>
    </source>
</reference>
<dbReference type="PANTHER" id="PTHR34935">
    <property type="entry name" value="PROTEIN TIC110, CHLOROPLASTIC"/>
    <property type="match status" value="1"/>
</dbReference>
<feature type="region of interest" description="Disordered" evidence="1">
    <location>
        <begin position="206"/>
        <end position="225"/>
    </location>
</feature>
<keyword evidence="3" id="KW-1185">Reference proteome</keyword>
<feature type="non-terminal residue" evidence="2">
    <location>
        <position position="1"/>
    </location>
</feature>
<dbReference type="Pfam" id="PF16940">
    <property type="entry name" value="Tic110"/>
    <property type="match status" value="2"/>
</dbReference>
<sequence length="225" mass="24733">SEALEDLPDVNHFARGGEYDGDRKIEDLKLLYRAYVVNALSSGRMEINKIAALNQLGNIFGLVKREAEAITLDVTSRHLGDDGELSDKDAAALLRLRIMLCVPQQTIDAAHSDICGSWFEKVVKDTIASGVDGYGADIWKSVRKAAHGLRLTRDTAMSIASKTIRKIFINFIQRARAAGNHTESAKELKKMIAFNTLVVTELVNGIKEESDDESTEEPGKEGDTN</sequence>
<accession>A0A445I3V5</accession>
<dbReference type="AlphaFoldDB" id="A0A445I3V5"/>
<gene>
    <name evidence="2" type="ORF">D0Y65_030441</name>
</gene>
<dbReference type="EMBL" id="QZWG01000011">
    <property type="protein sequence ID" value="RZB80729.1"/>
    <property type="molecule type" value="Genomic_DNA"/>
</dbReference>
<dbReference type="GO" id="GO:0061927">
    <property type="term" value="C:TOC-TIC supercomplex I"/>
    <property type="evidence" value="ECO:0007669"/>
    <property type="project" value="TreeGrafter"/>
</dbReference>
<dbReference type="PANTHER" id="PTHR34935:SF3">
    <property type="entry name" value="PROTEIN TIC110, CHLOROPLASTIC"/>
    <property type="match status" value="1"/>
</dbReference>
<dbReference type="GO" id="GO:0045037">
    <property type="term" value="P:protein import into chloroplast stroma"/>
    <property type="evidence" value="ECO:0007669"/>
    <property type="project" value="TreeGrafter"/>
</dbReference>
<proteinExistence type="predicted"/>
<dbReference type="Proteomes" id="UP000289340">
    <property type="component" value="Chromosome 11"/>
</dbReference>
<evidence type="ECO:0000313" key="3">
    <source>
        <dbReference type="Proteomes" id="UP000289340"/>
    </source>
</evidence>
<protein>
    <submittedName>
        <fullName evidence="2">Protein TIC110, chloroplastic</fullName>
    </submittedName>
</protein>
<evidence type="ECO:0000256" key="1">
    <source>
        <dbReference type="SAM" id="MobiDB-lite"/>
    </source>
</evidence>
<organism evidence="2 3">
    <name type="scientific">Glycine soja</name>
    <name type="common">Wild soybean</name>
    <dbReference type="NCBI Taxonomy" id="3848"/>
    <lineage>
        <taxon>Eukaryota</taxon>
        <taxon>Viridiplantae</taxon>
        <taxon>Streptophyta</taxon>
        <taxon>Embryophyta</taxon>
        <taxon>Tracheophyta</taxon>
        <taxon>Spermatophyta</taxon>
        <taxon>Magnoliopsida</taxon>
        <taxon>eudicotyledons</taxon>
        <taxon>Gunneridae</taxon>
        <taxon>Pentapetalae</taxon>
        <taxon>rosids</taxon>
        <taxon>fabids</taxon>
        <taxon>Fabales</taxon>
        <taxon>Fabaceae</taxon>
        <taxon>Papilionoideae</taxon>
        <taxon>50 kb inversion clade</taxon>
        <taxon>NPAAA clade</taxon>
        <taxon>indigoferoid/millettioid clade</taxon>
        <taxon>Phaseoleae</taxon>
        <taxon>Glycine</taxon>
        <taxon>Glycine subgen. Soja</taxon>
    </lineage>
</organism>